<evidence type="ECO:0000256" key="5">
    <source>
        <dbReference type="SAM" id="Phobius"/>
    </source>
</evidence>
<evidence type="ECO:0000256" key="3">
    <source>
        <dbReference type="ARBA" id="ARBA00022989"/>
    </source>
</evidence>
<dbReference type="SUPFAM" id="SSF51306">
    <property type="entry name" value="LexA/Signal peptidase"/>
    <property type="match status" value="1"/>
</dbReference>
<feature type="transmembrane region" description="Helical" evidence="5">
    <location>
        <begin position="34"/>
        <end position="57"/>
    </location>
</feature>
<dbReference type="RefSeq" id="WP_254267321.1">
    <property type="nucleotide sequence ID" value="NZ_CP100400.1"/>
</dbReference>
<dbReference type="Proteomes" id="UP001595945">
    <property type="component" value="Unassembled WGS sequence"/>
</dbReference>
<accession>A0ABD5PZ52</accession>
<reference evidence="6 7" key="1">
    <citation type="journal article" date="2019" name="Int. J. Syst. Evol. Microbiol.">
        <title>The Global Catalogue of Microorganisms (GCM) 10K type strain sequencing project: providing services to taxonomists for standard genome sequencing and annotation.</title>
        <authorList>
            <consortium name="The Broad Institute Genomics Platform"/>
            <consortium name="The Broad Institute Genome Sequencing Center for Infectious Disease"/>
            <person name="Wu L."/>
            <person name="Ma J."/>
        </authorList>
    </citation>
    <scope>NUCLEOTIDE SEQUENCE [LARGE SCALE GENOMIC DNA]</scope>
    <source>
        <strain evidence="6 7">XZYJ18</strain>
    </source>
</reference>
<evidence type="ECO:0000256" key="4">
    <source>
        <dbReference type="ARBA" id="ARBA00023136"/>
    </source>
</evidence>
<organism evidence="6 7">
    <name type="scientific">Halorussus aquaticus</name>
    <dbReference type="NCBI Taxonomy" id="2953748"/>
    <lineage>
        <taxon>Archaea</taxon>
        <taxon>Methanobacteriati</taxon>
        <taxon>Methanobacteriota</taxon>
        <taxon>Stenosarchaea group</taxon>
        <taxon>Halobacteria</taxon>
        <taxon>Halobacteriales</taxon>
        <taxon>Haladaptataceae</taxon>
        <taxon>Halorussus</taxon>
    </lineage>
</organism>
<keyword evidence="4 5" id="KW-0472">Membrane</keyword>
<dbReference type="AlphaFoldDB" id="A0ABD5PZ52"/>
<dbReference type="PANTHER" id="PTHR10806:SF6">
    <property type="entry name" value="SIGNAL PEPTIDASE COMPLEX CATALYTIC SUBUNIT SEC11"/>
    <property type="match status" value="1"/>
</dbReference>
<dbReference type="GO" id="GO:0016020">
    <property type="term" value="C:membrane"/>
    <property type="evidence" value="ECO:0007669"/>
    <property type="project" value="UniProtKB-SubCell"/>
</dbReference>
<sequence length="210" mass="23378">MSDDTPAGLGEWLTWLRETDHVAVELLREAASSAAIVLVIGLLLFGASGVWPPMVAVESGSMEPHMQRGDLVFLMEEHRFAPDVATRETGVVTYRTGEIEGYRQSGDYGDVVVFQRNGRERTTPIIHRARFWVNESENWYDEANPNYVPGDSCADVTNCPAPNAGFVTLGDANRYYDQAVGRSRPVRPSWIRGTAEVRIPYLGHVRLALQ</sequence>
<evidence type="ECO:0000256" key="1">
    <source>
        <dbReference type="ARBA" id="ARBA00004370"/>
    </source>
</evidence>
<keyword evidence="7" id="KW-1185">Reference proteome</keyword>
<dbReference type="InterPro" id="IPR019533">
    <property type="entry name" value="Peptidase_S26"/>
</dbReference>
<name>A0ABD5PZ52_9EURY</name>
<dbReference type="CDD" id="cd06530">
    <property type="entry name" value="S26_SPase_I"/>
    <property type="match status" value="1"/>
</dbReference>
<dbReference type="InterPro" id="IPR001733">
    <property type="entry name" value="Peptidase_S26B"/>
</dbReference>
<evidence type="ECO:0000256" key="2">
    <source>
        <dbReference type="ARBA" id="ARBA00022692"/>
    </source>
</evidence>
<comment type="subcellular location">
    <subcellularLocation>
        <location evidence="1">Membrane</location>
    </subcellularLocation>
</comment>
<comment type="caution">
    <text evidence="6">The sequence shown here is derived from an EMBL/GenBank/DDBJ whole genome shotgun (WGS) entry which is preliminary data.</text>
</comment>
<dbReference type="InterPro" id="IPR036286">
    <property type="entry name" value="LexA/Signal_pep-like_sf"/>
</dbReference>
<protein>
    <submittedName>
        <fullName evidence="6">S26 family signal peptidase</fullName>
    </submittedName>
</protein>
<keyword evidence="3 5" id="KW-1133">Transmembrane helix</keyword>
<proteinExistence type="predicted"/>
<evidence type="ECO:0000313" key="7">
    <source>
        <dbReference type="Proteomes" id="UP001595945"/>
    </source>
</evidence>
<gene>
    <name evidence="6" type="ORF">ACFO9K_02835</name>
</gene>
<evidence type="ECO:0000313" key="6">
    <source>
        <dbReference type="EMBL" id="MFC4823191.1"/>
    </source>
</evidence>
<dbReference type="GeneID" id="73045764"/>
<dbReference type="PANTHER" id="PTHR10806">
    <property type="entry name" value="SIGNAL PEPTIDASE COMPLEX CATALYTIC SUBUNIT SEC11"/>
    <property type="match status" value="1"/>
</dbReference>
<dbReference type="EMBL" id="JBHSHT010000001">
    <property type="protein sequence ID" value="MFC4823191.1"/>
    <property type="molecule type" value="Genomic_DNA"/>
</dbReference>
<keyword evidence="2 5" id="KW-0812">Transmembrane</keyword>